<reference evidence="8 9" key="1">
    <citation type="submission" date="2019-07" db="EMBL/GenBank/DDBJ databases">
        <title>Sulfurimonas paralvinellae sp. nov., a novel mesophilic, hydrogen- and sulfur-oxidizing chemolithoautotroph within the Epsilonproteo- bacteria isolated from a deep-sea hydrothermal vent polychaete nest, reclassification of Thiomicrospira denitrificans as Sulfurimonas denitrificans comb. nov. and emended description of the genus Sulfurimonas.</title>
        <authorList>
            <person name="Wang S."/>
            <person name="Jiang L."/>
            <person name="Shao Z."/>
        </authorList>
    </citation>
    <scope>NUCLEOTIDE SEQUENCE [LARGE SCALE GENOMIC DNA]</scope>
    <source>
        <strain evidence="8 9">GO25</strain>
    </source>
</reference>
<dbReference type="SUPFAM" id="SSF102886">
    <property type="entry name" value="Coproporphyrinogen III oxidase"/>
    <property type="match status" value="1"/>
</dbReference>
<organism evidence="8 9">
    <name type="scientific">Sulfurimonas paralvinellae</name>
    <dbReference type="NCBI Taxonomy" id="317658"/>
    <lineage>
        <taxon>Bacteria</taxon>
        <taxon>Pseudomonadati</taxon>
        <taxon>Campylobacterota</taxon>
        <taxon>Epsilonproteobacteria</taxon>
        <taxon>Campylobacterales</taxon>
        <taxon>Sulfurimonadaceae</taxon>
        <taxon>Sulfurimonas</taxon>
    </lineage>
</organism>
<dbReference type="RefSeq" id="WP_193111678.1">
    <property type="nucleotide sequence ID" value="NZ_CP041406.1"/>
</dbReference>
<name>A0A7M1B6U4_9BACT</name>
<keyword evidence="7" id="KW-0627">Porphyrin biosynthesis</keyword>
<dbReference type="AlphaFoldDB" id="A0A7M1B6U4"/>
<dbReference type="GO" id="GO:0004109">
    <property type="term" value="F:coproporphyrinogen oxidase activity"/>
    <property type="evidence" value="ECO:0007669"/>
    <property type="project" value="UniProtKB-EC"/>
</dbReference>
<dbReference type="InterPro" id="IPR036406">
    <property type="entry name" value="Coprogen_oxidase_aer_sf"/>
</dbReference>
<evidence type="ECO:0000256" key="5">
    <source>
        <dbReference type="ARBA" id="ARBA00023002"/>
    </source>
</evidence>
<gene>
    <name evidence="8" type="ORF">FM071_03725</name>
</gene>
<dbReference type="InterPro" id="IPR001260">
    <property type="entry name" value="Coprogen_oxidase_aer"/>
</dbReference>
<sequence>MQIIMAGSQEAKKAYALVRDLQKRFVDKLDTLTDKYGNCDHFEEVTWLRDEGLHGGGSRFEARDEKLFNTASVNVSQVHYDELPDKQLQSATAISTIIHPNNSHVPSIHIHISLTELREGRSYWRIMTDLNPSIVNMDDRERFYEALQNLSGMYYEEGVEQGDKYFAIPALKQTRGVSHFYLENFKTEDAAADMLFAQTFGEGIIDAYIEIIDDALASRKEISEADRAKQLAYHTLYLFQVLTLDRGTTAGLLVHNQNDVGIMGSLPSHINKELLASWIAKVPQPQDALVRSLLDAIDDDGAIDINTKEKLAAVVREHYTKHPEALKMQASGDTLPTTVANHTKV</sequence>
<dbReference type="PANTHER" id="PTHR10755">
    <property type="entry name" value="COPROPORPHYRINOGEN III OXIDASE, MITOCHONDRIAL"/>
    <property type="match status" value="1"/>
</dbReference>
<dbReference type="KEGG" id="spal:FM071_03725"/>
<comment type="subunit">
    <text evidence="3">Homodimer.</text>
</comment>
<evidence type="ECO:0000256" key="6">
    <source>
        <dbReference type="ARBA" id="ARBA00023133"/>
    </source>
</evidence>
<proteinExistence type="inferred from homology"/>
<dbReference type="EMBL" id="CP041406">
    <property type="protein sequence ID" value="QOP45434.1"/>
    <property type="molecule type" value="Genomic_DNA"/>
</dbReference>
<dbReference type="Pfam" id="PF01218">
    <property type="entry name" value="Coprogen_oxidas"/>
    <property type="match status" value="1"/>
</dbReference>
<evidence type="ECO:0000256" key="4">
    <source>
        <dbReference type="ARBA" id="ARBA00012869"/>
    </source>
</evidence>
<comment type="similarity">
    <text evidence="2">Belongs to the aerobic coproporphyrinogen-III oxidase family.</text>
</comment>
<keyword evidence="6" id="KW-0350">Heme biosynthesis</keyword>
<keyword evidence="5" id="KW-0560">Oxidoreductase</keyword>
<evidence type="ECO:0000256" key="3">
    <source>
        <dbReference type="ARBA" id="ARBA00011738"/>
    </source>
</evidence>
<evidence type="ECO:0000313" key="9">
    <source>
        <dbReference type="Proteomes" id="UP000593580"/>
    </source>
</evidence>
<dbReference type="PANTHER" id="PTHR10755:SF0">
    <property type="entry name" value="OXYGEN-DEPENDENT COPROPORPHYRINOGEN-III OXIDASE, MITOCHONDRIAL"/>
    <property type="match status" value="1"/>
</dbReference>
<evidence type="ECO:0000256" key="1">
    <source>
        <dbReference type="ARBA" id="ARBA00005168"/>
    </source>
</evidence>
<evidence type="ECO:0000256" key="2">
    <source>
        <dbReference type="ARBA" id="ARBA00010644"/>
    </source>
</evidence>
<dbReference type="GO" id="GO:0005737">
    <property type="term" value="C:cytoplasm"/>
    <property type="evidence" value="ECO:0007669"/>
    <property type="project" value="TreeGrafter"/>
</dbReference>
<protein>
    <recommendedName>
        <fullName evidence="4">coproporphyrinogen oxidase</fullName>
        <ecNumber evidence="4">1.3.3.3</ecNumber>
    </recommendedName>
</protein>
<accession>A0A7M1B6U4</accession>
<keyword evidence="9" id="KW-1185">Reference proteome</keyword>
<dbReference type="EC" id="1.3.3.3" evidence="4"/>
<evidence type="ECO:0000256" key="7">
    <source>
        <dbReference type="ARBA" id="ARBA00023244"/>
    </source>
</evidence>
<dbReference type="GO" id="GO:0006782">
    <property type="term" value="P:protoporphyrinogen IX biosynthetic process"/>
    <property type="evidence" value="ECO:0007669"/>
    <property type="project" value="TreeGrafter"/>
</dbReference>
<dbReference type="Proteomes" id="UP000593580">
    <property type="component" value="Chromosome"/>
</dbReference>
<comment type="pathway">
    <text evidence="1">Porphyrin-containing compound metabolism; protoporphyrin-IX biosynthesis; protoporphyrinogen-IX from coproporphyrinogen-III (O2 route): step 1/1.</text>
</comment>
<evidence type="ECO:0000313" key="8">
    <source>
        <dbReference type="EMBL" id="QOP45434.1"/>
    </source>
</evidence>
<dbReference type="Gene3D" id="3.40.1500.10">
    <property type="entry name" value="Coproporphyrinogen III oxidase, aerobic"/>
    <property type="match status" value="1"/>
</dbReference>